<reference evidence="1" key="1">
    <citation type="submission" date="2020-10" db="EMBL/GenBank/DDBJ databases">
        <title>Genome Sequence of Monilinia vaccinii-corymbosi Sheds Light on Mummy Berry Disease Infection of Blueberry and Mating Type.</title>
        <authorList>
            <person name="Yow A.G."/>
            <person name="Zhang Y."/>
            <person name="Bansal K."/>
            <person name="Eacker S.M."/>
            <person name="Sullivan S."/>
            <person name="Liachko I."/>
            <person name="Cubeta M.A."/>
            <person name="Rollins J.A."/>
            <person name="Ashrafi H."/>
        </authorList>
    </citation>
    <scope>NUCLEOTIDE SEQUENCE</scope>
    <source>
        <strain evidence="1">RL-1</strain>
    </source>
</reference>
<dbReference type="Proteomes" id="UP000672032">
    <property type="component" value="Chromosome 2"/>
</dbReference>
<evidence type="ECO:0000313" key="1">
    <source>
        <dbReference type="EMBL" id="QSZ31563.1"/>
    </source>
</evidence>
<dbReference type="OrthoDB" id="3465870at2759"/>
<dbReference type="EMBL" id="CP063406">
    <property type="protein sequence ID" value="QSZ31563.1"/>
    <property type="molecule type" value="Genomic_DNA"/>
</dbReference>
<evidence type="ECO:0000313" key="2">
    <source>
        <dbReference type="Proteomes" id="UP000672032"/>
    </source>
</evidence>
<gene>
    <name evidence="1" type="ORF">DSL72_001130</name>
</gene>
<accession>A0A8A3P169</accession>
<keyword evidence="2" id="KW-1185">Reference proteome</keyword>
<organism evidence="1 2">
    <name type="scientific">Monilinia vaccinii-corymbosi</name>
    <dbReference type="NCBI Taxonomy" id="61207"/>
    <lineage>
        <taxon>Eukaryota</taxon>
        <taxon>Fungi</taxon>
        <taxon>Dikarya</taxon>
        <taxon>Ascomycota</taxon>
        <taxon>Pezizomycotina</taxon>
        <taxon>Leotiomycetes</taxon>
        <taxon>Helotiales</taxon>
        <taxon>Sclerotiniaceae</taxon>
        <taxon>Monilinia</taxon>
    </lineage>
</organism>
<proteinExistence type="predicted"/>
<dbReference type="AlphaFoldDB" id="A0A8A3P169"/>
<name>A0A8A3P169_9HELO</name>
<protein>
    <submittedName>
        <fullName evidence="1">Uncharacterized protein</fullName>
    </submittedName>
</protein>
<sequence length="121" mass="13666">MSTDLQPFEIDVYFGKETVGSYEVSWYRPWSLYVDITYEALVAKCNESLMEEHPDTDLSEYTLIINMASGVVVTETNIGAVMLEAKCSGDKIMPLYSKLHPSSDYVPKIEDVLVNSTETHM</sequence>